<protein>
    <recommendedName>
        <fullName evidence="4">HTH gntR-type domain-containing protein</fullName>
    </recommendedName>
</protein>
<dbReference type="InterPro" id="IPR000524">
    <property type="entry name" value="Tscrpt_reg_HTH_GntR"/>
</dbReference>
<evidence type="ECO:0000259" key="4">
    <source>
        <dbReference type="PROSITE" id="PS50949"/>
    </source>
</evidence>
<dbReference type="InterPro" id="IPR011663">
    <property type="entry name" value="UTRA"/>
</dbReference>
<accession>A0A8J4EC04</accession>
<dbReference type="Gene3D" id="1.10.10.10">
    <property type="entry name" value="Winged helix-like DNA-binding domain superfamily/Winged helix DNA-binding domain"/>
    <property type="match status" value="1"/>
</dbReference>
<dbReference type="Pfam" id="PF07702">
    <property type="entry name" value="UTRA"/>
    <property type="match status" value="1"/>
</dbReference>
<dbReference type="InterPro" id="IPR036388">
    <property type="entry name" value="WH-like_DNA-bd_sf"/>
</dbReference>
<feature type="domain" description="HTH gntR-type" evidence="4">
    <location>
        <begin position="6"/>
        <end position="74"/>
    </location>
</feature>
<keyword evidence="3" id="KW-0804">Transcription</keyword>
<dbReference type="InterPro" id="IPR050679">
    <property type="entry name" value="Bact_HTH_transcr_reg"/>
</dbReference>
<dbReference type="Gene3D" id="3.40.1410.10">
    <property type="entry name" value="Chorismate lyase-like"/>
    <property type="match status" value="1"/>
</dbReference>
<dbReference type="GO" id="GO:0045892">
    <property type="term" value="P:negative regulation of DNA-templated transcription"/>
    <property type="evidence" value="ECO:0007669"/>
    <property type="project" value="TreeGrafter"/>
</dbReference>
<dbReference type="SMART" id="SM00345">
    <property type="entry name" value="HTH_GNTR"/>
    <property type="match status" value="1"/>
</dbReference>
<dbReference type="Proteomes" id="UP000635606">
    <property type="component" value="Unassembled WGS sequence"/>
</dbReference>
<sequence>MVETPRSQYAQIASELRARIDDGRYPPGSSLPSETRLAEEFGVTRVTINKALTLLRTSGDVKVRRGADTRVRSLPRITREAGQPDGLESRYREIGQVSAPPAVASTLRLGEGSPVLVRRMLMLAGGEPVQISDSYYRWSTDEALLREDVDPRSRLAPVRFAEDVTVRVPDEAEQRTLELEAFQTVVEIWGVAYAAEDVPVEVRVQVMPSHLWKLKYRW</sequence>
<reference evidence="5" key="1">
    <citation type="submission" date="2021-01" db="EMBL/GenBank/DDBJ databases">
        <title>Whole genome shotgun sequence of Virgisporangium ochraceum NBRC 16418.</title>
        <authorList>
            <person name="Komaki H."/>
            <person name="Tamura T."/>
        </authorList>
    </citation>
    <scope>NUCLEOTIDE SEQUENCE</scope>
    <source>
        <strain evidence="5">NBRC 16418</strain>
    </source>
</reference>
<evidence type="ECO:0000313" key="5">
    <source>
        <dbReference type="EMBL" id="GIJ69955.1"/>
    </source>
</evidence>
<dbReference type="InterPro" id="IPR036390">
    <property type="entry name" value="WH_DNA-bd_sf"/>
</dbReference>
<dbReference type="SUPFAM" id="SSF46785">
    <property type="entry name" value="Winged helix' DNA-binding domain"/>
    <property type="match status" value="1"/>
</dbReference>
<dbReference type="InterPro" id="IPR028978">
    <property type="entry name" value="Chorismate_lyase_/UTRA_dom_sf"/>
</dbReference>
<dbReference type="Pfam" id="PF00392">
    <property type="entry name" value="GntR"/>
    <property type="match status" value="1"/>
</dbReference>
<dbReference type="GO" id="GO:0003677">
    <property type="term" value="F:DNA binding"/>
    <property type="evidence" value="ECO:0007669"/>
    <property type="project" value="UniProtKB-KW"/>
</dbReference>
<name>A0A8J4EC04_9ACTN</name>
<keyword evidence="1" id="KW-0805">Transcription regulation</keyword>
<proteinExistence type="predicted"/>
<evidence type="ECO:0000256" key="1">
    <source>
        <dbReference type="ARBA" id="ARBA00023015"/>
    </source>
</evidence>
<dbReference type="CDD" id="cd07377">
    <property type="entry name" value="WHTH_GntR"/>
    <property type="match status" value="1"/>
</dbReference>
<keyword evidence="6" id="KW-1185">Reference proteome</keyword>
<dbReference type="SMART" id="SM00866">
    <property type="entry name" value="UTRA"/>
    <property type="match status" value="1"/>
</dbReference>
<evidence type="ECO:0000256" key="2">
    <source>
        <dbReference type="ARBA" id="ARBA00023125"/>
    </source>
</evidence>
<dbReference type="PRINTS" id="PR00035">
    <property type="entry name" value="HTHGNTR"/>
</dbReference>
<dbReference type="EMBL" id="BOPH01000072">
    <property type="protein sequence ID" value="GIJ69955.1"/>
    <property type="molecule type" value="Genomic_DNA"/>
</dbReference>
<dbReference type="GO" id="GO:0003700">
    <property type="term" value="F:DNA-binding transcription factor activity"/>
    <property type="evidence" value="ECO:0007669"/>
    <property type="project" value="InterPro"/>
</dbReference>
<dbReference type="PROSITE" id="PS50949">
    <property type="entry name" value="HTH_GNTR"/>
    <property type="match status" value="1"/>
</dbReference>
<evidence type="ECO:0000256" key="3">
    <source>
        <dbReference type="ARBA" id="ARBA00023163"/>
    </source>
</evidence>
<keyword evidence="2" id="KW-0238">DNA-binding</keyword>
<gene>
    <name evidence="5" type="ORF">Voc01_048720</name>
</gene>
<dbReference type="PANTHER" id="PTHR44846:SF17">
    <property type="entry name" value="GNTR-FAMILY TRANSCRIPTIONAL REGULATOR"/>
    <property type="match status" value="1"/>
</dbReference>
<dbReference type="SUPFAM" id="SSF64288">
    <property type="entry name" value="Chorismate lyase-like"/>
    <property type="match status" value="1"/>
</dbReference>
<comment type="caution">
    <text evidence="5">The sequence shown here is derived from an EMBL/GenBank/DDBJ whole genome shotgun (WGS) entry which is preliminary data.</text>
</comment>
<dbReference type="PANTHER" id="PTHR44846">
    <property type="entry name" value="MANNOSYL-D-GLYCERATE TRANSPORT/METABOLISM SYSTEM REPRESSOR MNGR-RELATED"/>
    <property type="match status" value="1"/>
</dbReference>
<evidence type="ECO:0000313" key="6">
    <source>
        <dbReference type="Proteomes" id="UP000635606"/>
    </source>
</evidence>
<dbReference type="AlphaFoldDB" id="A0A8J4EC04"/>
<organism evidence="5 6">
    <name type="scientific">Virgisporangium ochraceum</name>
    <dbReference type="NCBI Taxonomy" id="65505"/>
    <lineage>
        <taxon>Bacteria</taxon>
        <taxon>Bacillati</taxon>
        <taxon>Actinomycetota</taxon>
        <taxon>Actinomycetes</taxon>
        <taxon>Micromonosporales</taxon>
        <taxon>Micromonosporaceae</taxon>
        <taxon>Virgisporangium</taxon>
    </lineage>
</organism>